<accession>K2JFA7</accession>
<keyword evidence="3" id="KW-1185">Reference proteome</keyword>
<dbReference type="Proteomes" id="UP000006746">
    <property type="component" value="Unassembled WGS sequence"/>
</dbReference>
<comment type="caution">
    <text evidence="2">The sequence shown here is derived from an EMBL/GenBank/DDBJ whole genome shotgun (WGS) entry which is preliminary data.</text>
</comment>
<reference evidence="2 3" key="1">
    <citation type="journal article" date="2012" name="J. Bacteriol.">
        <title>Genome Sequence of Oceanibaculum indicum Type Strain P24.</title>
        <authorList>
            <person name="Lai Q."/>
            <person name="Shao Z."/>
        </authorList>
    </citation>
    <scope>NUCLEOTIDE SEQUENCE [LARGE SCALE GENOMIC DNA]</scope>
    <source>
        <strain evidence="2 3">P24</strain>
    </source>
</reference>
<proteinExistence type="predicted"/>
<dbReference type="InterPro" id="IPR019201">
    <property type="entry name" value="DUF2065"/>
</dbReference>
<organism evidence="2 3">
    <name type="scientific">Oceanibaculum indicum P24</name>
    <dbReference type="NCBI Taxonomy" id="1207063"/>
    <lineage>
        <taxon>Bacteria</taxon>
        <taxon>Pseudomonadati</taxon>
        <taxon>Pseudomonadota</taxon>
        <taxon>Alphaproteobacteria</taxon>
        <taxon>Rhodospirillales</taxon>
        <taxon>Oceanibaculaceae</taxon>
        <taxon>Oceanibaculum</taxon>
    </lineage>
</organism>
<feature type="transmembrane region" description="Helical" evidence="1">
    <location>
        <begin position="6"/>
        <end position="26"/>
    </location>
</feature>
<evidence type="ECO:0000313" key="2">
    <source>
        <dbReference type="EMBL" id="EKE73803.1"/>
    </source>
</evidence>
<dbReference type="EMBL" id="AMRL01000016">
    <property type="protein sequence ID" value="EKE73803.1"/>
    <property type="molecule type" value="Genomic_DNA"/>
</dbReference>
<dbReference type="STRING" id="1207063.P24_12592"/>
<evidence type="ECO:0000256" key="1">
    <source>
        <dbReference type="SAM" id="Phobius"/>
    </source>
</evidence>
<feature type="transmembrane region" description="Helical" evidence="1">
    <location>
        <begin position="47"/>
        <end position="63"/>
    </location>
</feature>
<dbReference type="Pfam" id="PF09838">
    <property type="entry name" value="DUF2065"/>
    <property type="match status" value="1"/>
</dbReference>
<keyword evidence="1" id="KW-0472">Membrane</keyword>
<keyword evidence="1" id="KW-1133">Transmembrane helix</keyword>
<dbReference type="eggNOG" id="COG3242">
    <property type="taxonomic scope" value="Bacteria"/>
</dbReference>
<evidence type="ECO:0000313" key="3">
    <source>
        <dbReference type="Proteomes" id="UP000006746"/>
    </source>
</evidence>
<dbReference type="AlphaFoldDB" id="K2JFA7"/>
<sequence>MDTGVTDLLTAIALMIALEGILYALFPGGMQAMMRIAIAQPPANLRLAGLLAAAVGVLLVWWIRG</sequence>
<keyword evidence="1" id="KW-0812">Transmembrane</keyword>
<protein>
    <recommendedName>
        <fullName evidence="4">DUF2065 domain-containing protein</fullName>
    </recommendedName>
</protein>
<evidence type="ECO:0008006" key="4">
    <source>
        <dbReference type="Google" id="ProtNLM"/>
    </source>
</evidence>
<name>K2JFA7_9PROT</name>
<gene>
    <name evidence="2" type="ORF">P24_12592</name>
</gene>